<dbReference type="AlphaFoldDB" id="A0A418Q5P9"/>
<keyword evidence="2" id="KW-1185">Reference proteome</keyword>
<evidence type="ECO:0000313" key="1">
    <source>
        <dbReference type="EMBL" id="RIX34014.1"/>
    </source>
</evidence>
<reference evidence="1 2" key="1">
    <citation type="submission" date="2018-09" db="EMBL/GenBank/DDBJ databases">
        <title>Optimization and identification of Corynebacterium falsenii FN1-14 from fish paste.</title>
        <authorList>
            <person name="Daroonpunt R."/>
            <person name="Tanasupawat S."/>
        </authorList>
    </citation>
    <scope>NUCLEOTIDE SEQUENCE [LARGE SCALE GENOMIC DNA]</scope>
    <source>
        <strain evidence="1 2">FN1-14</strain>
    </source>
</reference>
<protein>
    <submittedName>
        <fullName evidence="1">Uncharacterized protein</fullName>
    </submittedName>
</protein>
<gene>
    <name evidence="1" type="ORF">D3M95_08955</name>
</gene>
<comment type="caution">
    <text evidence="1">The sequence shown here is derived from an EMBL/GenBank/DDBJ whole genome shotgun (WGS) entry which is preliminary data.</text>
</comment>
<organism evidence="1 2">
    <name type="scientific">Corynebacterium falsenii</name>
    <dbReference type="NCBI Taxonomy" id="108486"/>
    <lineage>
        <taxon>Bacteria</taxon>
        <taxon>Bacillati</taxon>
        <taxon>Actinomycetota</taxon>
        <taxon>Actinomycetes</taxon>
        <taxon>Mycobacteriales</taxon>
        <taxon>Corynebacteriaceae</taxon>
        <taxon>Corynebacterium</taxon>
    </lineage>
</organism>
<accession>A0A418Q5P9</accession>
<dbReference type="EMBL" id="QXJK01000010">
    <property type="protein sequence ID" value="RIX34014.1"/>
    <property type="molecule type" value="Genomic_DNA"/>
</dbReference>
<name>A0A418Q5P9_9CORY</name>
<proteinExistence type="predicted"/>
<evidence type="ECO:0000313" key="2">
    <source>
        <dbReference type="Proteomes" id="UP000285278"/>
    </source>
</evidence>
<sequence>MGCASEVLCAAGVIGAALSGLLCAALDGSLGEPSRLIAGPKIRPQRVSEAMAAVTSARVGR</sequence>
<dbReference type="Proteomes" id="UP000285278">
    <property type="component" value="Unassembled WGS sequence"/>
</dbReference>